<sequence length="156" mass="17003">MAVAKFYHLTRDPVEALLPVLVGKAIEIGLRVAVRGTDQARMETLDRTLWQGDGFLPHGMAGGPHDADQPCLLVWDTRPAEALPNTPGCLVTLDGAEVAAREAAAVERLCVVFDGTDEDAVVRARAQWRSLTGAGVEAEYWSRESGRWECKAKHPK</sequence>
<evidence type="ECO:0000313" key="2">
    <source>
        <dbReference type="Proteomes" id="UP001208938"/>
    </source>
</evidence>
<keyword evidence="1" id="KW-0808">Transferase</keyword>
<keyword evidence="1" id="KW-0548">Nucleotidyltransferase</keyword>
<protein>
    <submittedName>
        <fullName evidence="1">DNA polymerase III subunit chi</fullName>
        <ecNumber evidence="1">2.7.7.7</ecNumber>
    </submittedName>
</protein>
<comment type="caution">
    <text evidence="1">The sequence shown here is derived from an EMBL/GenBank/DDBJ whole genome shotgun (WGS) entry which is preliminary data.</text>
</comment>
<proteinExistence type="predicted"/>
<dbReference type="InterPro" id="IPR036768">
    <property type="entry name" value="PolIII_chi_sf"/>
</dbReference>
<gene>
    <name evidence="1" type="ORF">OKW52_15110</name>
</gene>
<dbReference type="GO" id="GO:0003887">
    <property type="term" value="F:DNA-directed DNA polymerase activity"/>
    <property type="evidence" value="ECO:0007669"/>
    <property type="project" value="UniProtKB-EC"/>
</dbReference>
<dbReference type="PANTHER" id="PTHR38767:SF1">
    <property type="entry name" value="DNA POLYMERASE III SUBUNIT CHI"/>
    <property type="match status" value="1"/>
</dbReference>
<dbReference type="RefSeq" id="WP_264506443.1">
    <property type="nucleotide sequence ID" value="NZ_JAPDFL010000001.1"/>
</dbReference>
<keyword evidence="2" id="KW-1185">Reference proteome</keyword>
<accession>A0ABT3H190</accession>
<evidence type="ECO:0000313" key="1">
    <source>
        <dbReference type="EMBL" id="MCW1933549.1"/>
    </source>
</evidence>
<dbReference type="EMBL" id="JAPDFL010000001">
    <property type="protein sequence ID" value="MCW1933549.1"/>
    <property type="molecule type" value="Genomic_DNA"/>
</dbReference>
<dbReference type="Pfam" id="PF04364">
    <property type="entry name" value="DNA_pol3_chi"/>
    <property type="match status" value="1"/>
</dbReference>
<dbReference type="Gene3D" id="3.40.50.10110">
    <property type="entry name" value="DNA polymerase III subunit chi"/>
    <property type="match status" value="1"/>
</dbReference>
<dbReference type="Proteomes" id="UP001208938">
    <property type="component" value="Unassembled WGS sequence"/>
</dbReference>
<dbReference type="NCBIfam" id="NF004347">
    <property type="entry name" value="PRK05728.1-4"/>
    <property type="match status" value="1"/>
</dbReference>
<dbReference type="SUPFAM" id="SSF102400">
    <property type="entry name" value="DNA polymerase III chi subunit"/>
    <property type="match status" value="1"/>
</dbReference>
<reference evidence="1 2" key="1">
    <citation type="submission" date="2022-10" db="EMBL/GenBank/DDBJ databases">
        <title>Pararhodobacter sp. nov., isolated from marine algae.</title>
        <authorList>
            <person name="Choi B.J."/>
            <person name="Kim J.M."/>
            <person name="Lee J.K."/>
            <person name="Choi D.G."/>
            <person name="Jeon C.O."/>
        </authorList>
    </citation>
    <scope>NUCLEOTIDE SEQUENCE [LARGE SCALE GENOMIC DNA]</scope>
    <source>
        <strain evidence="1 2">ZQ420</strain>
    </source>
</reference>
<name>A0ABT3H190_9RHOB</name>
<dbReference type="EC" id="2.7.7.7" evidence="1"/>
<organism evidence="1 2">
    <name type="scientific">Pararhodobacter zhoushanensis</name>
    <dbReference type="NCBI Taxonomy" id="2479545"/>
    <lineage>
        <taxon>Bacteria</taxon>
        <taxon>Pseudomonadati</taxon>
        <taxon>Pseudomonadota</taxon>
        <taxon>Alphaproteobacteria</taxon>
        <taxon>Rhodobacterales</taxon>
        <taxon>Paracoccaceae</taxon>
        <taxon>Pararhodobacter</taxon>
    </lineage>
</organism>
<dbReference type="PANTHER" id="PTHR38767">
    <property type="entry name" value="DNA POLYMERASE III SUBUNIT CHI"/>
    <property type="match status" value="1"/>
</dbReference>
<dbReference type="InterPro" id="IPR007459">
    <property type="entry name" value="DNA_pol3_chi"/>
</dbReference>